<sequence length="441" mass="49397">MSYKILFLLAFIFTTTTHAQQSQKNVFPDGTPMPDWFLDHKKIALSDLGKPYVITDFGVKPDSTLVQTKALQKVIDEAARQGGGVVVIPKGTFMSGALFFKPKTHLYVAEGGKLKGSDSISDYPLMPSRMEGQSLDYFPALVNAYGVDGFTISGKGTLDGNGLKYWEAFWQRRKENPQCTNLEVSRPRLVFVWNCHDVQVQDVKLHNAGFWTSHYYQCTNVKLLDLHIFSPHAPVKAPSTDAIDIDACTNVLVKGCYMSVNDDAIALKGGKGPWADTDPANGGNANILIEDCEFGFCHAALTCGSEAIHNRNVVMRNCHVNEAMRVLWLKMRPDTPQKYEYITVENITGQAHSLIYVKPWTQFFDLKGRPEVPLSYSEYITLRNIDMQCAIFFDIATTEHDKLARFTFENVKVEAKNGTYNPQLIDGLTFRNTVVNGQKIP</sequence>
<dbReference type="SUPFAM" id="SSF51126">
    <property type="entry name" value="Pectin lyase-like"/>
    <property type="match status" value="1"/>
</dbReference>
<proteinExistence type="inferred from homology"/>
<evidence type="ECO:0000256" key="1">
    <source>
        <dbReference type="ARBA" id="ARBA00008834"/>
    </source>
</evidence>
<evidence type="ECO:0000259" key="6">
    <source>
        <dbReference type="Pfam" id="PF12708"/>
    </source>
</evidence>
<organism evidence="7 8">
    <name type="scientific">Rhabdobacter roseus</name>
    <dbReference type="NCBI Taxonomy" id="1655419"/>
    <lineage>
        <taxon>Bacteria</taxon>
        <taxon>Pseudomonadati</taxon>
        <taxon>Bacteroidota</taxon>
        <taxon>Cytophagia</taxon>
        <taxon>Cytophagales</taxon>
        <taxon>Cytophagaceae</taxon>
        <taxon>Rhabdobacter</taxon>
    </lineage>
</organism>
<accession>A0A840TVY4</accession>
<name>A0A840TVY4_9BACT</name>
<evidence type="ECO:0000256" key="3">
    <source>
        <dbReference type="ARBA" id="ARBA00023295"/>
    </source>
</evidence>
<dbReference type="Pfam" id="PF12708">
    <property type="entry name" value="Pect-lyase_RHGA_epim"/>
    <property type="match status" value="1"/>
</dbReference>
<dbReference type="RefSeq" id="WP_184179493.1">
    <property type="nucleotide sequence ID" value="NZ_JACHGF010000017.1"/>
</dbReference>
<evidence type="ECO:0000313" key="8">
    <source>
        <dbReference type="Proteomes" id="UP000557307"/>
    </source>
</evidence>
<dbReference type="PANTHER" id="PTHR31339">
    <property type="entry name" value="PECTIN LYASE-RELATED"/>
    <property type="match status" value="1"/>
</dbReference>
<dbReference type="AlphaFoldDB" id="A0A840TVY4"/>
<evidence type="ECO:0000256" key="2">
    <source>
        <dbReference type="ARBA" id="ARBA00022801"/>
    </source>
</evidence>
<dbReference type="EMBL" id="JACHGF010000017">
    <property type="protein sequence ID" value="MBB5287404.1"/>
    <property type="molecule type" value="Genomic_DNA"/>
</dbReference>
<comment type="caution">
    <text evidence="7">The sequence shown here is derived from an EMBL/GenBank/DDBJ whole genome shotgun (WGS) entry which is preliminary data.</text>
</comment>
<dbReference type="InterPro" id="IPR000743">
    <property type="entry name" value="Glyco_hydro_28"/>
</dbReference>
<dbReference type="InterPro" id="IPR011050">
    <property type="entry name" value="Pectin_lyase_fold/virulence"/>
</dbReference>
<dbReference type="InterPro" id="IPR051801">
    <property type="entry name" value="GH28_Enzymes"/>
</dbReference>
<keyword evidence="3 4" id="KW-0326">Glycosidase</keyword>
<dbReference type="InterPro" id="IPR012334">
    <property type="entry name" value="Pectin_lyas_fold"/>
</dbReference>
<keyword evidence="8" id="KW-1185">Reference proteome</keyword>
<feature type="chain" id="PRO_5032282291" evidence="5">
    <location>
        <begin position="20"/>
        <end position="441"/>
    </location>
</feature>
<evidence type="ECO:0000313" key="7">
    <source>
        <dbReference type="EMBL" id="MBB5287404.1"/>
    </source>
</evidence>
<keyword evidence="5" id="KW-0732">Signal</keyword>
<evidence type="ECO:0000256" key="4">
    <source>
        <dbReference type="RuleBase" id="RU361169"/>
    </source>
</evidence>
<dbReference type="InterPro" id="IPR024535">
    <property type="entry name" value="RHGA/B-epi-like_pectate_lyase"/>
</dbReference>
<protein>
    <submittedName>
        <fullName evidence="7">Polygalacturonase</fullName>
    </submittedName>
</protein>
<dbReference type="GO" id="GO:0005975">
    <property type="term" value="P:carbohydrate metabolic process"/>
    <property type="evidence" value="ECO:0007669"/>
    <property type="project" value="InterPro"/>
</dbReference>
<gene>
    <name evidence="7" type="ORF">HNQ92_005567</name>
</gene>
<dbReference type="GO" id="GO:0004650">
    <property type="term" value="F:polygalacturonase activity"/>
    <property type="evidence" value="ECO:0007669"/>
    <property type="project" value="InterPro"/>
</dbReference>
<keyword evidence="2 4" id="KW-0378">Hydrolase</keyword>
<reference evidence="7 8" key="1">
    <citation type="submission" date="2020-08" db="EMBL/GenBank/DDBJ databases">
        <title>Genomic Encyclopedia of Type Strains, Phase IV (KMG-IV): sequencing the most valuable type-strain genomes for metagenomic binning, comparative biology and taxonomic classification.</title>
        <authorList>
            <person name="Goeker M."/>
        </authorList>
    </citation>
    <scope>NUCLEOTIDE SEQUENCE [LARGE SCALE GENOMIC DNA]</scope>
    <source>
        <strain evidence="7 8">DSM 105074</strain>
    </source>
</reference>
<evidence type="ECO:0000256" key="5">
    <source>
        <dbReference type="SAM" id="SignalP"/>
    </source>
</evidence>
<feature type="signal peptide" evidence="5">
    <location>
        <begin position="1"/>
        <end position="19"/>
    </location>
</feature>
<dbReference type="PANTHER" id="PTHR31339:SF9">
    <property type="entry name" value="PLASMIN AND FIBRONECTIN-BINDING PROTEIN A"/>
    <property type="match status" value="1"/>
</dbReference>
<comment type="similarity">
    <text evidence="1 4">Belongs to the glycosyl hydrolase 28 family.</text>
</comment>
<feature type="domain" description="Rhamnogalacturonase A/B/Epimerase-like pectate lyase" evidence="6">
    <location>
        <begin position="54"/>
        <end position="95"/>
    </location>
</feature>
<dbReference type="Gene3D" id="2.160.20.10">
    <property type="entry name" value="Single-stranded right-handed beta-helix, Pectin lyase-like"/>
    <property type="match status" value="1"/>
</dbReference>
<dbReference type="Pfam" id="PF00295">
    <property type="entry name" value="Glyco_hydro_28"/>
    <property type="match status" value="1"/>
</dbReference>
<dbReference type="Proteomes" id="UP000557307">
    <property type="component" value="Unassembled WGS sequence"/>
</dbReference>